<feature type="compositionally biased region" description="Low complexity" evidence="1">
    <location>
        <begin position="525"/>
        <end position="534"/>
    </location>
</feature>
<feature type="compositionally biased region" description="Polar residues" evidence="1">
    <location>
        <begin position="514"/>
        <end position="524"/>
    </location>
</feature>
<accession>A0A067DT53</accession>
<feature type="compositionally biased region" description="Pro residues" evidence="1">
    <location>
        <begin position="535"/>
        <end position="547"/>
    </location>
</feature>
<dbReference type="SMR" id="A0A067DT53"/>
<feature type="transmembrane region" description="Helical" evidence="2">
    <location>
        <begin position="656"/>
        <end position="676"/>
    </location>
</feature>
<dbReference type="PRINTS" id="PR01217">
    <property type="entry name" value="PRICHEXTENSN"/>
</dbReference>
<evidence type="ECO:0000313" key="3">
    <source>
        <dbReference type="EMBL" id="KDO41781.1"/>
    </source>
</evidence>
<evidence type="ECO:0000256" key="1">
    <source>
        <dbReference type="SAM" id="MobiDB-lite"/>
    </source>
</evidence>
<feature type="transmembrane region" description="Helical" evidence="2">
    <location>
        <begin position="688"/>
        <end position="707"/>
    </location>
</feature>
<keyword evidence="2" id="KW-0812">Transmembrane</keyword>
<feature type="region of interest" description="Disordered" evidence="1">
    <location>
        <begin position="493"/>
        <end position="596"/>
    </location>
</feature>
<proteinExistence type="predicted"/>
<keyword evidence="2" id="KW-1133">Transmembrane helix</keyword>
<protein>
    <submittedName>
        <fullName evidence="3">Uncharacterized protein</fullName>
    </submittedName>
</protein>
<organism evidence="3 4">
    <name type="scientific">Citrus sinensis</name>
    <name type="common">Sweet orange</name>
    <name type="synonym">Citrus aurantium var. sinensis</name>
    <dbReference type="NCBI Taxonomy" id="2711"/>
    <lineage>
        <taxon>Eukaryota</taxon>
        <taxon>Viridiplantae</taxon>
        <taxon>Streptophyta</taxon>
        <taxon>Embryophyta</taxon>
        <taxon>Tracheophyta</taxon>
        <taxon>Spermatophyta</taxon>
        <taxon>Magnoliopsida</taxon>
        <taxon>eudicotyledons</taxon>
        <taxon>Gunneridae</taxon>
        <taxon>Pentapetalae</taxon>
        <taxon>rosids</taxon>
        <taxon>malvids</taxon>
        <taxon>Sapindales</taxon>
        <taxon>Rutaceae</taxon>
        <taxon>Aurantioideae</taxon>
        <taxon>Citrus</taxon>
    </lineage>
</organism>
<sequence length="708" mass="79570">MRENVRESFKCLSSWSHFSLEVRIDHKYFLLETLDNPNLDVLKITECNRQRKFVLKFEIGCALWLSRCLYEAHYDSHVNKFFRMFRGSFYQVWVEKFSNSFGSFLRISHNESGFVRSILVPQGRKVEGWKILAEAVDKLSGGDSGRSATNIQNSLYMEYGLWSHAVVCFREQGWDPWWKIQKSLSMMVNLKIVLKPYQSDKAIFFCQSVKEAEDLGRIGRLTLEGHIRIKLEKWSTSINPREDRLLFWGGWLGIEGLPFHLWKHEVFEKIGQQCGGLVEEGKKRSIPTRGSKKQQSAYSVGEIRDEYEAPFVQLSSDKVDEAGKSTGRIIDFAGLGRQKRYQWVEPCLLREEALPSLRFCLRKKGLIWTDGGCLLREEALPSLRFCLRKKGLIWTDGGSGCVFAEKGVKYYLSSLAPRVLFKGSVERNNYSRSRPGNSISNLPQKLEIVKFFAKRWAQAHIGNGGTELKAYKKSRTTHQGKYGHNVGSTDFSIWAQGGDGSGEEWTIQDCWGSPDTTVNSSVQMTSPPRKTTPQTQPPPTPPPPQTPPSSTLRATPQVQPPTPAPQYQPPTSTPQVQPPSPSPTSTPAPAPPPPPPPRGWFNFNFAGWFTFNFTGWFNFNVTDLAKIFLAISATLVIAPPQIVQSGGNSLSDNDKTLLFGTKLFGLVGFIFCLLAYMIGQANIAAKLLTAFGVVADIFGLLLVVALGR</sequence>
<name>A0A067DT53_CITSI</name>
<feature type="compositionally biased region" description="Low complexity" evidence="1">
    <location>
        <begin position="548"/>
        <end position="557"/>
    </location>
</feature>
<feature type="compositionally biased region" description="Pro residues" evidence="1">
    <location>
        <begin position="558"/>
        <end position="596"/>
    </location>
</feature>
<dbReference type="PANTHER" id="PTHR34427:SF5">
    <property type="entry name" value="DUF4283 DOMAIN-CONTAINING PROTEIN"/>
    <property type="match status" value="1"/>
</dbReference>
<gene>
    <name evidence="3" type="ORF">CISIN_1g037569mg</name>
</gene>
<evidence type="ECO:0000256" key="2">
    <source>
        <dbReference type="SAM" id="Phobius"/>
    </source>
</evidence>
<evidence type="ECO:0000313" key="4">
    <source>
        <dbReference type="Proteomes" id="UP000027120"/>
    </source>
</evidence>
<keyword evidence="4" id="KW-1185">Reference proteome</keyword>
<dbReference type="eggNOG" id="ENOG502SWH0">
    <property type="taxonomic scope" value="Eukaryota"/>
</dbReference>
<dbReference type="EMBL" id="KK785563">
    <property type="protein sequence ID" value="KDO41781.1"/>
    <property type="molecule type" value="Genomic_DNA"/>
</dbReference>
<dbReference type="Proteomes" id="UP000027120">
    <property type="component" value="Unassembled WGS sequence"/>
</dbReference>
<feature type="transmembrane region" description="Helical" evidence="2">
    <location>
        <begin position="624"/>
        <end position="644"/>
    </location>
</feature>
<reference evidence="3 4" key="1">
    <citation type="submission" date="2014-04" db="EMBL/GenBank/DDBJ databases">
        <authorList>
            <consortium name="International Citrus Genome Consortium"/>
            <person name="Gmitter F."/>
            <person name="Chen C."/>
            <person name="Farmerie W."/>
            <person name="Harkins T."/>
            <person name="Desany B."/>
            <person name="Mohiuddin M."/>
            <person name="Kodira C."/>
            <person name="Borodovsky M."/>
            <person name="Lomsadze A."/>
            <person name="Burns P."/>
            <person name="Jenkins J."/>
            <person name="Prochnik S."/>
            <person name="Shu S."/>
            <person name="Chapman J."/>
            <person name="Pitluck S."/>
            <person name="Schmutz J."/>
            <person name="Rokhsar D."/>
        </authorList>
    </citation>
    <scope>NUCLEOTIDE SEQUENCE</scope>
</reference>
<dbReference type="AlphaFoldDB" id="A0A067DT53"/>
<dbReference type="PANTHER" id="PTHR34427">
    <property type="entry name" value="DUF4283 DOMAIN PROTEIN"/>
    <property type="match status" value="1"/>
</dbReference>
<keyword evidence="2" id="KW-0472">Membrane</keyword>